<feature type="compositionally biased region" description="Low complexity" evidence="2">
    <location>
        <begin position="69"/>
        <end position="106"/>
    </location>
</feature>
<evidence type="ECO:0000256" key="1">
    <source>
        <dbReference type="SAM" id="Coils"/>
    </source>
</evidence>
<feature type="compositionally biased region" description="Basic and acidic residues" evidence="2">
    <location>
        <begin position="43"/>
        <end position="58"/>
    </location>
</feature>
<protein>
    <recommendedName>
        <fullName evidence="5">Helix-hairpin-helix domain-containing protein</fullName>
    </recommendedName>
</protein>
<comment type="caution">
    <text evidence="3">The sequence shown here is derived from an EMBL/GenBank/DDBJ whole genome shotgun (WGS) entry which is preliminary data.</text>
</comment>
<organism evidence="3 4">
    <name type="scientific">Vreelandella halophila</name>
    <dbReference type="NCBI Taxonomy" id="86177"/>
    <lineage>
        <taxon>Bacteria</taxon>
        <taxon>Pseudomonadati</taxon>
        <taxon>Pseudomonadota</taxon>
        <taxon>Gammaproteobacteria</taxon>
        <taxon>Oceanospirillales</taxon>
        <taxon>Halomonadaceae</taxon>
        <taxon>Vreelandella</taxon>
    </lineage>
</organism>
<sequence length="167" mass="17572">MPMGKKKKLGISSLVERVEQLVNDALKRIDTLQNQVNDLREQLMERAGFSDKPSDNEKSGASGGTKPNAASKSTSSTKQSAGKSTSGSSASKAGSGSGKAAKSSTASKDDLTQIKGIGPATAKKMQAKGITSIKQLANPSADDSKKLEEFRKLKSFPSWQAEAKKLL</sequence>
<keyword evidence="4" id="KW-1185">Reference proteome</keyword>
<evidence type="ECO:0000313" key="3">
    <source>
        <dbReference type="EMBL" id="MYL26801.1"/>
    </source>
</evidence>
<accession>A0A9X5B4Q1</accession>
<name>A0A9X5B4Q1_9GAMM</name>
<feature type="coiled-coil region" evidence="1">
    <location>
        <begin position="15"/>
        <end position="42"/>
    </location>
</feature>
<dbReference type="Pfam" id="PF14520">
    <property type="entry name" value="HHH_5"/>
    <property type="match status" value="1"/>
</dbReference>
<reference evidence="3 4" key="1">
    <citation type="submission" date="2019-11" db="EMBL/GenBank/DDBJ databases">
        <title>Genome sequences of 17 halophilic strains isolated from different environments.</title>
        <authorList>
            <person name="Furrow R.E."/>
        </authorList>
    </citation>
    <scope>NUCLEOTIDE SEQUENCE [LARGE SCALE GENOMIC DNA]</scope>
    <source>
        <strain evidence="3 4">22507_15_FS</strain>
    </source>
</reference>
<proteinExistence type="predicted"/>
<feature type="region of interest" description="Disordered" evidence="2">
    <location>
        <begin position="43"/>
        <end position="127"/>
    </location>
</feature>
<evidence type="ECO:0008006" key="5">
    <source>
        <dbReference type="Google" id="ProtNLM"/>
    </source>
</evidence>
<dbReference type="AlphaFoldDB" id="A0A9X5B4Q1"/>
<evidence type="ECO:0000313" key="4">
    <source>
        <dbReference type="Proteomes" id="UP000460751"/>
    </source>
</evidence>
<dbReference type="Gene3D" id="1.10.150.20">
    <property type="entry name" value="5' to 3' exonuclease, C-terminal subdomain"/>
    <property type="match status" value="1"/>
</dbReference>
<gene>
    <name evidence="3" type="ORF">GLW01_08335</name>
</gene>
<dbReference type="OrthoDB" id="7059739at2"/>
<dbReference type="EMBL" id="WMEX01000004">
    <property type="protein sequence ID" value="MYL26801.1"/>
    <property type="molecule type" value="Genomic_DNA"/>
</dbReference>
<keyword evidence="1" id="KW-0175">Coiled coil</keyword>
<evidence type="ECO:0000256" key="2">
    <source>
        <dbReference type="SAM" id="MobiDB-lite"/>
    </source>
</evidence>
<dbReference type="Proteomes" id="UP000460751">
    <property type="component" value="Unassembled WGS sequence"/>
</dbReference>